<proteinExistence type="predicted"/>
<dbReference type="AlphaFoldDB" id="A0A433QPG6"/>
<keyword evidence="1" id="KW-0812">Transmembrane</keyword>
<dbReference type="Gene3D" id="3.50.30.30">
    <property type="match status" value="1"/>
</dbReference>
<evidence type="ECO:0000313" key="4">
    <source>
        <dbReference type="Proteomes" id="UP000274822"/>
    </source>
</evidence>
<reference evidence="3 4" key="1">
    <citation type="journal article" date="2018" name="New Phytol.">
        <title>Phylogenomics of Endogonaceae and evolution of mycorrhizas within Mucoromycota.</title>
        <authorList>
            <person name="Chang Y."/>
            <person name="Desiro A."/>
            <person name="Na H."/>
            <person name="Sandor L."/>
            <person name="Lipzen A."/>
            <person name="Clum A."/>
            <person name="Barry K."/>
            <person name="Grigoriev I.V."/>
            <person name="Martin F.M."/>
            <person name="Stajich J.E."/>
            <person name="Smith M.E."/>
            <person name="Bonito G."/>
            <person name="Spatafora J.W."/>
        </authorList>
    </citation>
    <scope>NUCLEOTIDE SEQUENCE [LARGE SCALE GENOMIC DNA]</scope>
    <source>
        <strain evidence="3 4">AD002</strain>
    </source>
</reference>
<dbReference type="InterPro" id="IPR003137">
    <property type="entry name" value="PA_domain"/>
</dbReference>
<dbReference type="EMBL" id="RBNJ01002714">
    <property type="protein sequence ID" value="RUS31683.1"/>
    <property type="molecule type" value="Genomic_DNA"/>
</dbReference>
<gene>
    <name evidence="3" type="ORF">BC938DRAFT_477313</name>
</gene>
<evidence type="ECO:0000256" key="1">
    <source>
        <dbReference type="SAM" id="Phobius"/>
    </source>
</evidence>
<dbReference type="Pfam" id="PF02225">
    <property type="entry name" value="PA"/>
    <property type="match status" value="1"/>
</dbReference>
<keyword evidence="4" id="KW-1185">Reference proteome</keyword>
<sequence>MTPPSRSSTSSNPPTTVFRQYQTSPTRTRTVLKYDCISLQTAPCSPLALFITNPYSPYLPQGILYNRGLSCTLKTVESLAAPTLPPNFKRIALIMQGNCTLEQKLLNAQLDLADGAIVYNNMPSGDSDLGLSIMSISFGAIGIPAYYVTLDVGEDLIQKMVQFDNTTTRQFVRVTMNPSQSAAGAWEFTLIVVVVLLAISFVTSGRFWKENAQGGWRG</sequence>
<evidence type="ECO:0000259" key="2">
    <source>
        <dbReference type="Pfam" id="PF02225"/>
    </source>
</evidence>
<feature type="transmembrane region" description="Helical" evidence="1">
    <location>
        <begin position="188"/>
        <end position="208"/>
    </location>
</feature>
<accession>A0A433QPG6</accession>
<name>A0A433QPG6_9FUNG</name>
<feature type="transmembrane region" description="Helical" evidence="1">
    <location>
        <begin position="129"/>
        <end position="148"/>
    </location>
</feature>
<evidence type="ECO:0000313" key="3">
    <source>
        <dbReference type="EMBL" id="RUS31683.1"/>
    </source>
</evidence>
<organism evidence="3 4">
    <name type="scientific">Jimgerdemannia flammicorona</name>
    <dbReference type="NCBI Taxonomy" id="994334"/>
    <lineage>
        <taxon>Eukaryota</taxon>
        <taxon>Fungi</taxon>
        <taxon>Fungi incertae sedis</taxon>
        <taxon>Mucoromycota</taxon>
        <taxon>Mucoromycotina</taxon>
        <taxon>Endogonomycetes</taxon>
        <taxon>Endogonales</taxon>
        <taxon>Endogonaceae</taxon>
        <taxon>Jimgerdemannia</taxon>
    </lineage>
</organism>
<keyword evidence="1" id="KW-1133">Transmembrane helix</keyword>
<protein>
    <recommendedName>
        <fullName evidence="2">PA domain-containing protein</fullName>
    </recommendedName>
</protein>
<feature type="domain" description="PA" evidence="2">
    <location>
        <begin position="90"/>
        <end position="156"/>
    </location>
</feature>
<keyword evidence="1" id="KW-0472">Membrane</keyword>
<dbReference type="Proteomes" id="UP000274822">
    <property type="component" value="Unassembled WGS sequence"/>
</dbReference>
<comment type="caution">
    <text evidence="3">The sequence shown here is derived from an EMBL/GenBank/DDBJ whole genome shotgun (WGS) entry which is preliminary data.</text>
</comment>